<feature type="transmembrane region" description="Helical" evidence="1">
    <location>
        <begin position="6"/>
        <end position="25"/>
    </location>
</feature>
<keyword evidence="1" id="KW-0812">Transmembrane</keyword>
<proteinExistence type="predicted"/>
<name>A0AAJ1D3M2_PANAN</name>
<evidence type="ECO:0000313" key="3">
    <source>
        <dbReference type="Proteomes" id="UP001208888"/>
    </source>
</evidence>
<comment type="caution">
    <text evidence="2">The sequence shown here is derived from an EMBL/GenBank/DDBJ whole genome shotgun (WGS) entry which is preliminary data.</text>
</comment>
<dbReference type="EMBL" id="JANFVX010000060">
    <property type="protein sequence ID" value="MCW0346622.1"/>
    <property type="molecule type" value="Genomic_DNA"/>
</dbReference>
<dbReference type="Proteomes" id="UP001208888">
    <property type="component" value="Unassembled WGS sequence"/>
</dbReference>
<evidence type="ECO:0000313" key="2">
    <source>
        <dbReference type="EMBL" id="MCW0346622.1"/>
    </source>
</evidence>
<keyword evidence="1" id="KW-1133">Transmembrane helix</keyword>
<dbReference type="AlphaFoldDB" id="A0AAJ1D3M2"/>
<organism evidence="2 3">
    <name type="scientific">Pantoea ananas</name>
    <name type="common">Erwinia uredovora</name>
    <dbReference type="NCBI Taxonomy" id="553"/>
    <lineage>
        <taxon>Bacteria</taxon>
        <taxon>Pseudomonadati</taxon>
        <taxon>Pseudomonadota</taxon>
        <taxon>Gammaproteobacteria</taxon>
        <taxon>Enterobacterales</taxon>
        <taxon>Erwiniaceae</taxon>
        <taxon>Pantoea</taxon>
    </lineage>
</organism>
<gene>
    <name evidence="2" type="ORF">NB703_004715</name>
</gene>
<protein>
    <recommendedName>
        <fullName evidence="4">DUF3592 domain-containing protein</fullName>
    </recommendedName>
</protein>
<dbReference type="RefSeq" id="WP_028722773.1">
    <property type="nucleotide sequence ID" value="NZ_CP158663.1"/>
</dbReference>
<accession>A0AAJ1D3M2</accession>
<evidence type="ECO:0008006" key="4">
    <source>
        <dbReference type="Google" id="ProtNLM"/>
    </source>
</evidence>
<reference evidence="2" key="1">
    <citation type="submission" date="2022-06" db="EMBL/GenBank/DDBJ databases">
        <title>Dynamics of rice microbiomes reveals core vertical transmitted seed endophytes.</title>
        <authorList>
            <person name="Liao K."/>
            <person name="Zhang X."/>
        </authorList>
    </citation>
    <scope>NUCLEOTIDE SEQUENCE</scope>
    <source>
        <strain evidence="2">JT1-17</strain>
    </source>
</reference>
<evidence type="ECO:0000256" key="1">
    <source>
        <dbReference type="SAM" id="Phobius"/>
    </source>
</evidence>
<keyword evidence="1" id="KW-0472">Membrane</keyword>
<sequence>MRIFANIIAISGFAIFVYIISSMLIRDIRNKKEKENILTNGVDTQAIITNAYGRSGGNSGFINVTLTLEFRAENGEDIIIKKDSVINSMDVNKYQPGSKVKIRYYKADPKKIIVDIPNPLDLRK</sequence>